<accession>A0A1H2KNN3</accession>
<dbReference type="Pfam" id="PF07161">
    <property type="entry name" value="LppX_LprAFG"/>
    <property type="match status" value="1"/>
</dbReference>
<evidence type="ECO:0000256" key="3">
    <source>
        <dbReference type="ARBA" id="ARBA00022475"/>
    </source>
</evidence>
<keyword evidence="4" id="KW-0449">Lipoprotein</keyword>
<evidence type="ECO:0000256" key="1">
    <source>
        <dbReference type="ARBA" id="ARBA00004196"/>
    </source>
</evidence>
<comment type="similarity">
    <text evidence="2">Belongs to the LppX/LprAFG lipoprotein family.</text>
</comment>
<keyword evidence="3" id="KW-0472">Membrane</keyword>
<evidence type="ECO:0000313" key="4">
    <source>
        <dbReference type="EMBL" id="SDU70270.1"/>
    </source>
</evidence>
<dbReference type="InterPro" id="IPR009830">
    <property type="entry name" value="LppX/LprAFG"/>
</dbReference>
<evidence type="ECO:0000313" key="5">
    <source>
        <dbReference type="Proteomes" id="UP000182977"/>
    </source>
</evidence>
<sequence length="259" mass="26664">MSRSGVVGHDAGKGWQTAVMRHAARRILPAALVVAALTLTACSDDGDGGSGGGETDGDPQAQLETAADLLNEASSVTFVLEGEDLPDDGTVVVGGEGVAVPPSSFEGEIRIRAGALPATIEVVSVDGTLWAQLPLTSGFDEVDAEELGFGDPGLLIDPDHGVSQLLTSGTEITAGEQIRVDGDVYDQVESVLPGELVGEVLTIADPSAEVQAVWALDAETGQLRQATLTGPFYDGGDEQTYTVSLDDYDEPAEISAPES</sequence>
<dbReference type="CDD" id="cd16334">
    <property type="entry name" value="LppX-like"/>
    <property type="match status" value="1"/>
</dbReference>
<dbReference type="EMBL" id="LT629791">
    <property type="protein sequence ID" value="SDU70270.1"/>
    <property type="molecule type" value="Genomic_DNA"/>
</dbReference>
<dbReference type="Gene3D" id="2.50.20.20">
    <property type="match status" value="1"/>
</dbReference>
<dbReference type="AlphaFoldDB" id="A0A1H2KNN3"/>
<organism evidence="4 5">
    <name type="scientific">Jiangella alkaliphila</name>
    <dbReference type="NCBI Taxonomy" id="419479"/>
    <lineage>
        <taxon>Bacteria</taxon>
        <taxon>Bacillati</taxon>
        <taxon>Actinomycetota</taxon>
        <taxon>Actinomycetes</taxon>
        <taxon>Jiangellales</taxon>
        <taxon>Jiangellaceae</taxon>
        <taxon>Jiangella</taxon>
    </lineage>
</organism>
<dbReference type="Proteomes" id="UP000182977">
    <property type="component" value="Chromosome I"/>
</dbReference>
<gene>
    <name evidence="4" type="ORF">SAMN04488563_4060</name>
</gene>
<dbReference type="STRING" id="419479.SAMN04488563_4060"/>
<protein>
    <submittedName>
        <fullName evidence="4">Lipoprotein LprG</fullName>
    </submittedName>
</protein>
<keyword evidence="3" id="KW-1003">Cell membrane</keyword>
<evidence type="ECO:0000256" key="2">
    <source>
        <dbReference type="ARBA" id="ARBA00009194"/>
    </source>
</evidence>
<dbReference type="SUPFAM" id="SSF89392">
    <property type="entry name" value="Prokaryotic lipoproteins and lipoprotein localization factors"/>
    <property type="match status" value="1"/>
</dbReference>
<name>A0A1H2KNN3_9ACTN</name>
<keyword evidence="5" id="KW-1185">Reference proteome</keyword>
<reference evidence="5" key="1">
    <citation type="submission" date="2016-10" db="EMBL/GenBank/DDBJ databases">
        <authorList>
            <person name="Varghese N."/>
            <person name="Submissions S."/>
        </authorList>
    </citation>
    <scope>NUCLEOTIDE SEQUENCE [LARGE SCALE GENOMIC DNA]</scope>
    <source>
        <strain evidence="5">DSM 45079</strain>
    </source>
</reference>
<proteinExistence type="inferred from homology"/>
<comment type="subcellular location">
    <subcellularLocation>
        <location evidence="1">Cell envelope</location>
    </subcellularLocation>
</comment>
<dbReference type="InterPro" id="IPR029046">
    <property type="entry name" value="LolA/LolB/LppX"/>
</dbReference>
<dbReference type="GO" id="GO:0030313">
    <property type="term" value="C:cell envelope"/>
    <property type="evidence" value="ECO:0007669"/>
    <property type="project" value="UniProtKB-SubCell"/>
</dbReference>